<dbReference type="AlphaFoldDB" id="A0A371I5P6"/>
<protein>
    <submittedName>
        <fullName evidence="1">Uncharacterized protein</fullName>
    </submittedName>
</protein>
<gene>
    <name evidence="1" type="ORF">CR513_05122</name>
</gene>
<evidence type="ECO:0000313" key="1">
    <source>
        <dbReference type="EMBL" id="RDY10368.1"/>
    </source>
</evidence>
<dbReference type="OrthoDB" id="1429661at2759"/>
<name>A0A371I5P6_MUCPR</name>
<dbReference type="EMBL" id="QJKJ01000853">
    <property type="protein sequence ID" value="RDY10368.1"/>
    <property type="molecule type" value="Genomic_DNA"/>
</dbReference>
<proteinExistence type="predicted"/>
<keyword evidence="2" id="KW-1185">Reference proteome</keyword>
<accession>A0A371I5P6</accession>
<evidence type="ECO:0000313" key="2">
    <source>
        <dbReference type="Proteomes" id="UP000257109"/>
    </source>
</evidence>
<reference evidence="1" key="1">
    <citation type="submission" date="2018-05" db="EMBL/GenBank/DDBJ databases">
        <title>Draft genome of Mucuna pruriens seed.</title>
        <authorList>
            <person name="Nnadi N.E."/>
            <person name="Vos R."/>
            <person name="Hasami M.H."/>
            <person name="Devisetty U.K."/>
            <person name="Aguiy J.C."/>
        </authorList>
    </citation>
    <scope>NUCLEOTIDE SEQUENCE [LARGE SCALE GENOMIC DNA]</scope>
    <source>
        <strain evidence="1">JCA_2017</strain>
    </source>
</reference>
<organism evidence="1 2">
    <name type="scientific">Mucuna pruriens</name>
    <name type="common">Velvet bean</name>
    <name type="synonym">Dolichos pruriens</name>
    <dbReference type="NCBI Taxonomy" id="157652"/>
    <lineage>
        <taxon>Eukaryota</taxon>
        <taxon>Viridiplantae</taxon>
        <taxon>Streptophyta</taxon>
        <taxon>Embryophyta</taxon>
        <taxon>Tracheophyta</taxon>
        <taxon>Spermatophyta</taxon>
        <taxon>Magnoliopsida</taxon>
        <taxon>eudicotyledons</taxon>
        <taxon>Gunneridae</taxon>
        <taxon>Pentapetalae</taxon>
        <taxon>rosids</taxon>
        <taxon>fabids</taxon>
        <taxon>Fabales</taxon>
        <taxon>Fabaceae</taxon>
        <taxon>Papilionoideae</taxon>
        <taxon>50 kb inversion clade</taxon>
        <taxon>NPAAA clade</taxon>
        <taxon>indigoferoid/millettioid clade</taxon>
        <taxon>Phaseoleae</taxon>
        <taxon>Mucuna</taxon>
    </lineage>
</organism>
<sequence length="75" mass="8478">MRKEFQVNQKVLLFNSHLKLITGRLRSRWDGPLSLMFSLMVNGHQLKIFHEGLTPIVGEVESISLAESAISDDTP</sequence>
<comment type="caution">
    <text evidence="1">The sequence shown here is derived from an EMBL/GenBank/DDBJ whole genome shotgun (WGS) entry which is preliminary data.</text>
</comment>
<dbReference type="Proteomes" id="UP000257109">
    <property type="component" value="Unassembled WGS sequence"/>
</dbReference>
<feature type="non-terminal residue" evidence="1">
    <location>
        <position position="1"/>
    </location>
</feature>